<sequence>MVRALAIPLVCGKVQPGPAESPDGTPARNVPKGGQRQRTPLMVDVLVGIDYYYELVTGRI</sequence>
<name>A0A0V1KVR9_9BILA</name>
<keyword evidence="3" id="KW-1185">Reference proteome</keyword>
<evidence type="ECO:0000313" key="3">
    <source>
        <dbReference type="Proteomes" id="UP000054721"/>
    </source>
</evidence>
<protein>
    <recommendedName>
        <fullName evidence="4">Peptidase aspartic putative domain-containing protein</fullName>
    </recommendedName>
</protein>
<dbReference type="OrthoDB" id="5984148at2759"/>
<comment type="caution">
    <text evidence="2">The sequence shown here is derived from an EMBL/GenBank/DDBJ whole genome shotgun (WGS) entry which is preliminary data.</text>
</comment>
<organism evidence="2 3">
    <name type="scientific">Trichinella nativa</name>
    <dbReference type="NCBI Taxonomy" id="6335"/>
    <lineage>
        <taxon>Eukaryota</taxon>
        <taxon>Metazoa</taxon>
        <taxon>Ecdysozoa</taxon>
        <taxon>Nematoda</taxon>
        <taxon>Enoplea</taxon>
        <taxon>Dorylaimia</taxon>
        <taxon>Trichinellida</taxon>
        <taxon>Trichinellidae</taxon>
        <taxon>Trichinella</taxon>
    </lineage>
</organism>
<dbReference type="AlphaFoldDB" id="A0A0V1KVR9"/>
<feature type="region of interest" description="Disordered" evidence="1">
    <location>
        <begin position="14"/>
        <end position="36"/>
    </location>
</feature>
<evidence type="ECO:0008006" key="4">
    <source>
        <dbReference type="Google" id="ProtNLM"/>
    </source>
</evidence>
<reference evidence="2 3" key="1">
    <citation type="submission" date="2015-05" db="EMBL/GenBank/DDBJ databases">
        <title>Evolution of Trichinella species and genotypes.</title>
        <authorList>
            <person name="Korhonen P.K."/>
            <person name="Edoardo P."/>
            <person name="Giuseppe L.R."/>
            <person name="Gasser R.B."/>
        </authorList>
    </citation>
    <scope>NUCLEOTIDE SEQUENCE [LARGE SCALE GENOMIC DNA]</scope>
    <source>
        <strain evidence="2">ISS10</strain>
    </source>
</reference>
<dbReference type="EMBL" id="JYDW01000239">
    <property type="protein sequence ID" value="KRZ51084.1"/>
    <property type="molecule type" value="Genomic_DNA"/>
</dbReference>
<evidence type="ECO:0000313" key="2">
    <source>
        <dbReference type="EMBL" id="KRZ51084.1"/>
    </source>
</evidence>
<evidence type="ECO:0000256" key="1">
    <source>
        <dbReference type="SAM" id="MobiDB-lite"/>
    </source>
</evidence>
<proteinExistence type="predicted"/>
<dbReference type="Proteomes" id="UP000054721">
    <property type="component" value="Unassembled WGS sequence"/>
</dbReference>
<accession>A0A0V1KVR9</accession>
<gene>
    <name evidence="2" type="ORF">T02_3880</name>
</gene>